<keyword evidence="3" id="KW-1185">Reference proteome</keyword>
<proteinExistence type="predicted"/>
<protein>
    <submittedName>
        <fullName evidence="2">DUF4252 domain-containing protein</fullName>
    </submittedName>
</protein>
<keyword evidence="1" id="KW-0732">Signal</keyword>
<sequence length="197" mass="21864">MKTLNITFNQMKKSLTLLALALLITSTSMAQDIFSKYSDNGKVSYVSIKPKMFQLLAKMDINTDDPEAQQYLDMVNSITSFKTLATQDKVIALDLAKWVKGQSTKLEELMKVKDNGVQMTFYVKQGKDENHVSELIMFVDGLTDITKSANVNINGQNRSIDTVVISLTGDIDLNQISKLTSKMNLPGGSALENKSKK</sequence>
<dbReference type="Proteomes" id="UP000238426">
    <property type="component" value="Unassembled WGS sequence"/>
</dbReference>
<accession>A0A2T1N5F8</accession>
<dbReference type="RefSeq" id="WP_106464235.1">
    <property type="nucleotide sequence ID" value="NZ_PXOQ01000015.1"/>
</dbReference>
<feature type="signal peptide" evidence="1">
    <location>
        <begin position="1"/>
        <end position="30"/>
    </location>
</feature>
<evidence type="ECO:0000256" key="1">
    <source>
        <dbReference type="SAM" id="SignalP"/>
    </source>
</evidence>
<reference evidence="2 3" key="1">
    <citation type="submission" date="2018-03" db="EMBL/GenBank/DDBJ databases">
        <title>Mesoflavibacter sp. HG37 and Mesoflavibacter sp. HG96 sp.nov., two marine bacteria isolated from seawater of Western Pacific Ocean.</title>
        <authorList>
            <person name="Cheng H."/>
            <person name="Wu Y.-H."/>
            <person name="Guo L.-L."/>
            <person name="Xu X.-W."/>
        </authorList>
    </citation>
    <scope>NUCLEOTIDE SEQUENCE [LARGE SCALE GENOMIC DNA]</scope>
    <source>
        <strain evidence="2 3">KCTC 32269</strain>
    </source>
</reference>
<comment type="caution">
    <text evidence="2">The sequence shown here is derived from an EMBL/GenBank/DDBJ whole genome shotgun (WGS) entry which is preliminary data.</text>
</comment>
<organism evidence="2 3">
    <name type="scientific">Aurantibacter aestuarii</name>
    <dbReference type="NCBI Taxonomy" id="1266046"/>
    <lineage>
        <taxon>Bacteria</taxon>
        <taxon>Pseudomonadati</taxon>
        <taxon>Bacteroidota</taxon>
        <taxon>Flavobacteriia</taxon>
        <taxon>Flavobacteriales</taxon>
        <taxon>Flavobacteriaceae</taxon>
        <taxon>Aurantibacter</taxon>
    </lineage>
</organism>
<dbReference type="AlphaFoldDB" id="A0A2T1N5F8"/>
<evidence type="ECO:0000313" key="3">
    <source>
        <dbReference type="Proteomes" id="UP000238426"/>
    </source>
</evidence>
<dbReference type="InterPro" id="IPR025348">
    <property type="entry name" value="DUF4252"/>
</dbReference>
<name>A0A2T1N5F8_9FLAO</name>
<dbReference type="Pfam" id="PF14060">
    <property type="entry name" value="DUF4252"/>
    <property type="match status" value="1"/>
</dbReference>
<gene>
    <name evidence="2" type="ORF">C7H52_12495</name>
</gene>
<dbReference type="OrthoDB" id="705638at2"/>
<dbReference type="EMBL" id="PXOQ01000015">
    <property type="protein sequence ID" value="PSG86497.1"/>
    <property type="molecule type" value="Genomic_DNA"/>
</dbReference>
<feature type="chain" id="PRO_5015467404" evidence="1">
    <location>
        <begin position="31"/>
        <end position="197"/>
    </location>
</feature>
<evidence type="ECO:0000313" key="2">
    <source>
        <dbReference type="EMBL" id="PSG86497.1"/>
    </source>
</evidence>